<dbReference type="PANTHER" id="PTHR36441:SF1">
    <property type="entry name" value="DUF503 DOMAIN-CONTAINING PROTEIN"/>
    <property type="match status" value="1"/>
</dbReference>
<gene>
    <name evidence="1" type="ORF">GCM10009819_19280</name>
</gene>
<dbReference type="Pfam" id="PF04456">
    <property type="entry name" value="DUF503"/>
    <property type="match status" value="1"/>
</dbReference>
<reference evidence="1 2" key="1">
    <citation type="journal article" date="2019" name="Int. J. Syst. Evol. Microbiol.">
        <title>The Global Catalogue of Microorganisms (GCM) 10K type strain sequencing project: providing services to taxonomists for standard genome sequencing and annotation.</title>
        <authorList>
            <consortium name="The Broad Institute Genomics Platform"/>
            <consortium name="The Broad Institute Genome Sequencing Center for Infectious Disease"/>
            <person name="Wu L."/>
            <person name="Ma J."/>
        </authorList>
    </citation>
    <scope>NUCLEOTIDE SEQUENCE [LARGE SCALE GENOMIC DNA]</scope>
    <source>
        <strain evidence="1 2">JCM 15672</strain>
    </source>
</reference>
<evidence type="ECO:0000313" key="2">
    <source>
        <dbReference type="Proteomes" id="UP001501196"/>
    </source>
</evidence>
<name>A0ABN2UDU5_9MICO</name>
<dbReference type="InterPro" id="IPR036746">
    <property type="entry name" value="TT1725-like_sf"/>
</dbReference>
<protein>
    <submittedName>
        <fullName evidence="1">DUF503 domain-containing protein</fullName>
    </submittedName>
</protein>
<dbReference type="Proteomes" id="UP001501196">
    <property type="component" value="Unassembled WGS sequence"/>
</dbReference>
<keyword evidence="2" id="KW-1185">Reference proteome</keyword>
<comment type="caution">
    <text evidence="1">The sequence shown here is derived from an EMBL/GenBank/DDBJ whole genome shotgun (WGS) entry which is preliminary data.</text>
</comment>
<proteinExistence type="predicted"/>
<dbReference type="RefSeq" id="WP_344372425.1">
    <property type="nucleotide sequence ID" value="NZ_BAAAPW010000002.1"/>
</dbReference>
<sequence>MWIGWIEFDLLLGDVHSLKEKRAVIRPILAELRRATEASVAETGAHDLHRRAELGVAVAASAPDRATEVLDRAERLVAARPEATLLAARRRLRRGDDD</sequence>
<dbReference type="Gene3D" id="3.30.70.1120">
    <property type="entry name" value="TT1725-like"/>
    <property type="match status" value="1"/>
</dbReference>
<organism evidence="1 2">
    <name type="scientific">Agromyces tropicus</name>
    <dbReference type="NCBI Taxonomy" id="555371"/>
    <lineage>
        <taxon>Bacteria</taxon>
        <taxon>Bacillati</taxon>
        <taxon>Actinomycetota</taxon>
        <taxon>Actinomycetes</taxon>
        <taxon>Micrococcales</taxon>
        <taxon>Microbacteriaceae</taxon>
        <taxon>Agromyces</taxon>
    </lineage>
</organism>
<dbReference type="InterPro" id="IPR007546">
    <property type="entry name" value="DUF503"/>
</dbReference>
<accession>A0ABN2UDU5</accession>
<dbReference type="EMBL" id="BAAAPW010000002">
    <property type="protein sequence ID" value="GAA2035026.1"/>
    <property type="molecule type" value="Genomic_DNA"/>
</dbReference>
<dbReference type="PANTHER" id="PTHR36441">
    <property type="entry name" value="HYPOTHETICAL CYTOSOLIC PROTEIN"/>
    <property type="match status" value="1"/>
</dbReference>
<evidence type="ECO:0000313" key="1">
    <source>
        <dbReference type="EMBL" id="GAA2035026.1"/>
    </source>
</evidence>
<dbReference type="SUPFAM" id="SSF103007">
    <property type="entry name" value="Hypothetical protein TT1725"/>
    <property type="match status" value="1"/>
</dbReference>